<dbReference type="PANTHER" id="PTHR21844:SF2">
    <property type="entry name" value="PROLINE-RICH AKT1 SUBSTRATE 1"/>
    <property type="match status" value="1"/>
</dbReference>
<organism evidence="3 4">
    <name type="scientific">Paralvinella palmiformis</name>
    <dbReference type="NCBI Taxonomy" id="53620"/>
    <lineage>
        <taxon>Eukaryota</taxon>
        <taxon>Metazoa</taxon>
        <taxon>Spiralia</taxon>
        <taxon>Lophotrochozoa</taxon>
        <taxon>Annelida</taxon>
        <taxon>Polychaeta</taxon>
        <taxon>Sedentaria</taxon>
        <taxon>Canalipalpata</taxon>
        <taxon>Terebellida</taxon>
        <taxon>Terebelliformia</taxon>
        <taxon>Alvinellidae</taxon>
        <taxon>Paralvinella</taxon>
    </lineage>
</organism>
<dbReference type="PANTHER" id="PTHR21844">
    <property type="entry name" value="AKT1 SUBSTRATE 1 PROTEIN"/>
    <property type="match status" value="1"/>
</dbReference>
<dbReference type="GO" id="GO:0005737">
    <property type="term" value="C:cytoplasm"/>
    <property type="evidence" value="ECO:0007669"/>
    <property type="project" value="TreeGrafter"/>
</dbReference>
<dbReference type="GO" id="GO:0048011">
    <property type="term" value="P:neurotrophin TRK receptor signaling pathway"/>
    <property type="evidence" value="ECO:0007669"/>
    <property type="project" value="InterPro"/>
</dbReference>
<accession>A0AAD9J070</accession>
<dbReference type="InterPro" id="IPR026682">
    <property type="entry name" value="AKT1S1"/>
</dbReference>
<dbReference type="AlphaFoldDB" id="A0AAD9J070"/>
<reference evidence="3" key="1">
    <citation type="journal article" date="2023" name="Mol. Biol. Evol.">
        <title>Third-Generation Sequencing Reveals the Adaptive Role of the Epigenome in Three Deep-Sea Polychaetes.</title>
        <authorList>
            <person name="Perez M."/>
            <person name="Aroh O."/>
            <person name="Sun Y."/>
            <person name="Lan Y."/>
            <person name="Juniper S.K."/>
            <person name="Young C.R."/>
            <person name="Angers B."/>
            <person name="Qian P.Y."/>
        </authorList>
    </citation>
    <scope>NUCLEOTIDE SEQUENCE</scope>
    <source>
        <strain evidence="3">P08H-3</strain>
    </source>
</reference>
<dbReference type="EMBL" id="JAODUP010000807">
    <property type="protein sequence ID" value="KAK2143853.1"/>
    <property type="molecule type" value="Genomic_DNA"/>
</dbReference>
<feature type="compositionally biased region" description="Basic and acidic residues" evidence="2">
    <location>
        <begin position="266"/>
        <end position="275"/>
    </location>
</feature>
<keyword evidence="4" id="KW-1185">Reference proteome</keyword>
<feature type="compositionally biased region" description="Low complexity" evidence="2">
    <location>
        <begin position="166"/>
        <end position="183"/>
    </location>
</feature>
<gene>
    <name evidence="3" type="ORF">LSH36_807g00109</name>
</gene>
<feature type="region of interest" description="Disordered" evidence="2">
    <location>
        <begin position="333"/>
        <end position="353"/>
    </location>
</feature>
<feature type="coiled-coil region" evidence="1">
    <location>
        <begin position="128"/>
        <end position="155"/>
    </location>
</feature>
<dbReference type="Proteomes" id="UP001208570">
    <property type="component" value="Unassembled WGS sequence"/>
</dbReference>
<dbReference type="Pfam" id="PF15798">
    <property type="entry name" value="PRAS"/>
    <property type="match status" value="1"/>
</dbReference>
<keyword evidence="1" id="KW-0175">Coiled coil</keyword>
<name>A0AAD9J070_9ANNE</name>
<sequence>MRQLSCQCLNVHISIKAGEIIPSVTSILDQSCTDDFYLSKTAEVQLDLEGVKFCDSATGESLIKSSDYCPLYRVILSERNDNQPVRSLGVQSERYESLQEILGEIQQQLNTFLVQEEASMEERISAYMESQRAAYAELQSKMKRHKNTMVNLVLASEQRQLMENFSDTMSDSPTSPLSPPSQTSDEETQQPFPLEHPPSAKTKKLPSLSERLQMGSRFHHPVQEAQVTSTVSADGDFDFDTAFQDDSNEAFYTSDDETEDTDDSECDWRGVPNKEERSIYSASVPISVPMWGRSNVGKKKSFAEDVEEDELPPDAASMAASIKALAQSVHGDGTEMFGELPRPRVNTSDFSKL</sequence>
<evidence type="ECO:0000313" key="4">
    <source>
        <dbReference type="Proteomes" id="UP001208570"/>
    </source>
</evidence>
<feature type="compositionally biased region" description="Acidic residues" evidence="2">
    <location>
        <begin position="254"/>
        <end position="265"/>
    </location>
</feature>
<evidence type="ECO:0000256" key="1">
    <source>
        <dbReference type="SAM" id="Coils"/>
    </source>
</evidence>
<comment type="caution">
    <text evidence="3">The sequence shown here is derived from an EMBL/GenBank/DDBJ whole genome shotgun (WGS) entry which is preliminary data.</text>
</comment>
<evidence type="ECO:0000313" key="3">
    <source>
        <dbReference type="EMBL" id="KAK2143853.1"/>
    </source>
</evidence>
<protein>
    <submittedName>
        <fullName evidence="3">Uncharacterized protein</fullName>
    </submittedName>
</protein>
<dbReference type="GO" id="GO:0032007">
    <property type="term" value="P:negative regulation of TOR signaling"/>
    <property type="evidence" value="ECO:0007669"/>
    <property type="project" value="InterPro"/>
</dbReference>
<proteinExistence type="predicted"/>
<evidence type="ECO:0000256" key="2">
    <source>
        <dbReference type="SAM" id="MobiDB-lite"/>
    </source>
</evidence>
<feature type="region of interest" description="Disordered" evidence="2">
    <location>
        <begin position="243"/>
        <end position="275"/>
    </location>
</feature>
<feature type="region of interest" description="Disordered" evidence="2">
    <location>
        <begin position="166"/>
        <end position="204"/>
    </location>
</feature>